<evidence type="ECO:0000259" key="1">
    <source>
        <dbReference type="Pfam" id="PF07238"/>
    </source>
</evidence>
<dbReference type="RefSeq" id="WP_184018474.1">
    <property type="nucleotide sequence ID" value="NZ_JACIJC010000003.1"/>
</dbReference>
<name>A0A7W9AIW6_9SPHN</name>
<dbReference type="InterPro" id="IPR009875">
    <property type="entry name" value="PilZ_domain"/>
</dbReference>
<feature type="domain" description="PilZ" evidence="1">
    <location>
        <begin position="16"/>
        <end position="100"/>
    </location>
</feature>
<organism evidence="2 3">
    <name type="scientific">Sphingobium boeckii</name>
    <dbReference type="NCBI Taxonomy" id="1082345"/>
    <lineage>
        <taxon>Bacteria</taxon>
        <taxon>Pseudomonadati</taxon>
        <taxon>Pseudomonadota</taxon>
        <taxon>Alphaproteobacteria</taxon>
        <taxon>Sphingomonadales</taxon>
        <taxon>Sphingomonadaceae</taxon>
        <taxon>Sphingobium</taxon>
    </lineage>
</organism>
<gene>
    <name evidence="2" type="ORF">FHS49_002297</name>
</gene>
<dbReference type="SUPFAM" id="SSF141371">
    <property type="entry name" value="PilZ domain-like"/>
    <property type="match status" value="1"/>
</dbReference>
<proteinExistence type="predicted"/>
<evidence type="ECO:0000313" key="2">
    <source>
        <dbReference type="EMBL" id="MBB5686281.1"/>
    </source>
</evidence>
<comment type="caution">
    <text evidence="2">The sequence shown here is derived from an EMBL/GenBank/DDBJ whole genome shotgun (WGS) entry which is preliminary data.</text>
</comment>
<evidence type="ECO:0000313" key="3">
    <source>
        <dbReference type="Proteomes" id="UP000549617"/>
    </source>
</evidence>
<accession>A0A7W9AIW6</accession>
<dbReference type="GO" id="GO:0035438">
    <property type="term" value="F:cyclic-di-GMP binding"/>
    <property type="evidence" value="ECO:0007669"/>
    <property type="project" value="InterPro"/>
</dbReference>
<dbReference type="EMBL" id="JACIJC010000003">
    <property type="protein sequence ID" value="MBB5686281.1"/>
    <property type="molecule type" value="Genomic_DNA"/>
</dbReference>
<dbReference type="Pfam" id="PF07238">
    <property type="entry name" value="PilZ"/>
    <property type="match status" value="1"/>
</dbReference>
<dbReference type="AlphaFoldDB" id="A0A7W9AIW6"/>
<dbReference type="Gene3D" id="2.40.10.220">
    <property type="entry name" value="predicted glycosyltransferase like domains"/>
    <property type="match status" value="1"/>
</dbReference>
<keyword evidence="3" id="KW-1185">Reference proteome</keyword>
<protein>
    <recommendedName>
        <fullName evidence="1">PilZ domain-containing protein</fullName>
    </recommendedName>
</protein>
<dbReference type="Proteomes" id="UP000549617">
    <property type="component" value="Unassembled WGS sequence"/>
</dbReference>
<sequence length="121" mass="13252">MHIAAKVAVETPAPHQRRAEREAIEVPTTMRALGYQGHDVVIRNISTMGFMADADGEFDAESIVRVRLPSLGTVSARVVWAKGGQIGCEFTHEIDLHRLRAVLAATGAAPSRRDRRPRLVS</sequence>
<reference evidence="2 3" key="1">
    <citation type="submission" date="2020-08" db="EMBL/GenBank/DDBJ databases">
        <title>Genomic Encyclopedia of Type Strains, Phase IV (KMG-IV): sequencing the most valuable type-strain genomes for metagenomic binning, comparative biology and taxonomic classification.</title>
        <authorList>
            <person name="Goeker M."/>
        </authorList>
    </citation>
    <scope>NUCLEOTIDE SEQUENCE [LARGE SCALE GENOMIC DNA]</scope>
    <source>
        <strain evidence="2 3">DSM 25079</strain>
    </source>
</reference>